<accession>A0A939K4H8</accession>
<gene>
    <name evidence="2" type="ORF">J2I47_02505</name>
</gene>
<protein>
    <submittedName>
        <fullName evidence="2">Uncharacterized protein</fullName>
    </submittedName>
</protein>
<feature type="transmembrane region" description="Helical" evidence="1">
    <location>
        <begin position="68"/>
        <end position="87"/>
    </location>
</feature>
<feature type="transmembrane region" description="Helical" evidence="1">
    <location>
        <begin position="131"/>
        <end position="149"/>
    </location>
</feature>
<organism evidence="2 3">
    <name type="scientific">Fibrella rubiginis</name>
    <dbReference type="NCBI Taxonomy" id="2817060"/>
    <lineage>
        <taxon>Bacteria</taxon>
        <taxon>Pseudomonadati</taxon>
        <taxon>Bacteroidota</taxon>
        <taxon>Cytophagia</taxon>
        <taxon>Cytophagales</taxon>
        <taxon>Spirosomataceae</taxon>
        <taxon>Fibrella</taxon>
    </lineage>
</organism>
<sequence>MRLFLETNHKLIVFLLLITVWTDLILPDPYKSSELVFWLFSLLLFSWYFLAYRILNKTSSVDNQQAKIGFYIALLLLVIAITLQALLGFDTAHIGDTNVAIWRLLCYGFLAFTVTRLLVSAEAGLLVSFKGLTTFLLVFLLPVGAWWIHQRIQRVAMANKLLTQL</sequence>
<evidence type="ECO:0000313" key="2">
    <source>
        <dbReference type="EMBL" id="MBO0935410.1"/>
    </source>
</evidence>
<dbReference type="RefSeq" id="WP_207362964.1">
    <property type="nucleotide sequence ID" value="NZ_JAFMYV010000001.1"/>
</dbReference>
<feature type="transmembrane region" description="Helical" evidence="1">
    <location>
        <begin position="37"/>
        <end position="56"/>
    </location>
</feature>
<feature type="transmembrane region" description="Helical" evidence="1">
    <location>
        <begin position="99"/>
        <end position="119"/>
    </location>
</feature>
<comment type="caution">
    <text evidence="2">The sequence shown here is derived from an EMBL/GenBank/DDBJ whole genome shotgun (WGS) entry which is preliminary data.</text>
</comment>
<keyword evidence="1" id="KW-0472">Membrane</keyword>
<reference evidence="2" key="1">
    <citation type="submission" date="2021-03" db="EMBL/GenBank/DDBJ databases">
        <title>Fibrella sp. HMF5335 genome sequencing and assembly.</title>
        <authorList>
            <person name="Kang H."/>
            <person name="Kim H."/>
            <person name="Bae S."/>
            <person name="Joh K."/>
        </authorList>
    </citation>
    <scope>NUCLEOTIDE SEQUENCE</scope>
    <source>
        <strain evidence="2">HMF5335</strain>
    </source>
</reference>
<name>A0A939K4H8_9BACT</name>
<dbReference type="AlphaFoldDB" id="A0A939K4H8"/>
<keyword evidence="1" id="KW-0812">Transmembrane</keyword>
<keyword evidence="3" id="KW-1185">Reference proteome</keyword>
<evidence type="ECO:0000256" key="1">
    <source>
        <dbReference type="SAM" id="Phobius"/>
    </source>
</evidence>
<dbReference type="Proteomes" id="UP000664034">
    <property type="component" value="Unassembled WGS sequence"/>
</dbReference>
<dbReference type="EMBL" id="JAFMYV010000001">
    <property type="protein sequence ID" value="MBO0935410.1"/>
    <property type="molecule type" value="Genomic_DNA"/>
</dbReference>
<proteinExistence type="predicted"/>
<keyword evidence="1" id="KW-1133">Transmembrane helix</keyword>
<evidence type="ECO:0000313" key="3">
    <source>
        <dbReference type="Proteomes" id="UP000664034"/>
    </source>
</evidence>